<protein>
    <submittedName>
        <fullName evidence="1">Uncharacterized protein</fullName>
    </submittedName>
</protein>
<evidence type="ECO:0000313" key="1">
    <source>
        <dbReference type="EMBL" id="VAW65830.1"/>
    </source>
</evidence>
<reference evidence="1" key="1">
    <citation type="submission" date="2018-06" db="EMBL/GenBank/DDBJ databases">
        <authorList>
            <person name="Zhirakovskaya E."/>
        </authorList>
    </citation>
    <scope>NUCLEOTIDE SEQUENCE</scope>
</reference>
<sequence length="336" mass="38669">MSILKKIFGEKRPIQDLFNLQKKLEQYGMIFMFRDLVQKNNEENEAKLRKTVVEDILVKSENAIKVNQRNLWVALNSNAQIKNYQPKGSGYFISEGDQVVIEVGYEVSRSTPSPIEHYTNSLKNDIKSIFDNASVIEDIIRFEYNIKSKDDYSKSISLVNLYVSDNPEITKTISIDSLIEACSKQLELNQIKFFNYNTFYQSETHIYGETINSKSLKNHEVVIDALCAALEGLKDRKNFTTYEHLSEYIEHFISSRKTTGSAYFEEVHIQFKEEYLMKYPLGYFITSSASKGNELRGPIRTHQSIYLCPFVGRVHYGMTVTITDNGFKAGKEPAIT</sequence>
<proteinExistence type="predicted"/>
<organism evidence="1">
    <name type="scientific">hydrothermal vent metagenome</name>
    <dbReference type="NCBI Taxonomy" id="652676"/>
    <lineage>
        <taxon>unclassified sequences</taxon>
        <taxon>metagenomes</taxon>
        <taxon>ecological metagenomes</taxon>
    </lineage>
</organism>
<accession>A0A3B0XM84</accession>
<dbReference type="AlphaFoldDB" id="A0A3B0XM84"/>
<name>A0A3B0XM84_9ZZZZ</name>
<gene>
    <name evidence="1" type="ORF">MNBD_GAMMA09-3314</name>
</gene>
<dbReference type="EMBL" id="UOFI01000069">
    <property type="protein sequence ID" value="VAW65830.1"/>
    <property type="molecule type" value="Genomic_DNA"/>
</dbReference>